<keyword evidence="3" id="KW-1185">Reference proteome</keyword>
<proteinExistence type="predicted"/>
<evidence type="ECO:0000256" key="1">
    <source>
        <dbReference type="SAM" id="MobiDB-lite"/>
    </source>
</evidence>
<dbReference type="OrthoDB" id="10308527at2759"/>
<reference evidence="2 3" key="1">
    <citation type="journal article" date="2018" name="IMA Fungus">
        <title>IMA Genome-F 9: Draft genome sequence of Annulohypoxylon stygium, Aspergillus mulundensis, Berkeleyomyces basicola (syn. Thielaviopsis basicola), Ceratocystis smalleyi, two Cercospora beticola strains, Coleophoma cylindrospora, Fusarium fracticaudum, Phialophora cf. hyalina, and Morchella septimelata.</title>
        <authorList>
            <person name="Wingfield B.D."/>
            <person name="Bills G.F."/>
            <person name="Dong Y."/>
            <person name="Huang W."/>
            <person name="Nel W.J."/>
            <person name="Swalarsk-Parry B.S."/>
            <person name="Vaghefi N."/>
            <person name="Wilken P.M."/>
            <person name="An Z."/>
            <person name="de Beer Z.W."/>
            <person name="De Vos L."/>
            <person name="Chen L."/>
            <person name="Duong T.A."/>
            <person name="Gao Y."/>
            <person name="Hammerbacher A."/>
            <person name="Kikkert J.R."/>
            <person name="Li Y."/>
            <person name="Li H."/>
            <person name="Li K."/>
            <person name="Li Q."/>
            <person name="Liu X."/>
            <person name="Ma X."/>
            <person name="Naidoo K."/>
            <person name="Pethybridge S.J."/>
            <person name="Sun J."/>
            <person name="Steenkamp E.T."/>
            <person name="van der Nest M.A."/>
            <person name="van Wyk S."/>
            <person name="Wingfield M.J."/>
            <person name="Xiong C."/>
            <person name="Yue Q."/>
            <person name="Zhang X."/>
        </authorList>
    </citation>
    <scope>NUCLEOTIDE SEQUENCE [LARGE SCALE GENOMIC DNA]</scope>
    <source>
        <strain evidence="2 3">BP6252</strain>
    </source>
</reference>
<dbReference type="AlphaFoldDB" id="A0A3D8S9I5"/>
<dbReference type="Proteomes" id="UP000256645">
    <property type="component" value="Unassembled WGS sequence"/>
</dbReference>
<feature type="compositionally biased region" description="Basic and acidic residues" evidence="1">
    <location>
        <begin position="27"/>
        <end position="66"/>
    </location>
</feature>
<comment type="caution">
    <text evidence="2">The sequence shown here is derived from an EMBL/GenBank/DDBJ whole genome shotgun (WGS) entry which is preliminary data.</text>
</comment>
<feature type="region of interest" description="Disordered" evidence="1">
    <location>
        <begin position="1"/>
        <end position="77"/>
    </location>
</feature>
<evidence type="ECO:0000313" key="2">
    <source>
        <dbReference type="EMBL" id="RDW82801.1"/>
    </source>
</evidence>
<accession>A0A3D8S9I5</accession>
<organism evidence="2 3">
    <name type="scientific">Coleophoma cylindrospora</name>
    <dbReference type="NCBI Taxonomy" id="1849047"/>
    <lineage>
        <taxon>Eukaryota</taxon>
        <taxon>Fungi</taxon>
        <taxon>Dikarya</taxon>
        <taxon>Ascomycota</taxon>
        <taxon>Pezizomycotina</taxon>
        <taxon>Leotiomycetes</taxon>
        <taxon>Helotiales</taxon>
        <taxon>Dermateaceae</taxon>
        <taxon>Coleophoma</taxon>
    </lineage>
</organism>
<evidence type="ECO:0000313" key="3">
    <source>
        <dbReference type="Proteomes" id="UP000256645"/>
    </source>
</evidence>
<dbReference type="EMBL" id="PDLM01000003">
    <property type="protein sequence ID" value="RDW82801.1"/>
    <property type="molecule type" value="Genomic_DNA"/>
</dbReference>
<name>A0A3D8S9I5_9HELO</name>
<protein>
    <submittedName>
        <fullName evidence="2">Uncharacterized protein</fullName>
    </submittedName>
</protein>
<sequence>MPTSTEQTFHIPDSIPVGKFHEHPKHKKEEGADDTHIDTQHDKAGLQEVTDMKKGDKQNEGMKGEEAGLEGQPHGSA</sequence>
<gene>
    <name evidence="2" type="ORF">BP6252_03913</name>
</gene>